<dbReference type="SMART" id="SM00857">
    <property type="entry name" value="Resolvase"/>
    <property type="match status" value="1"/>
</dbReference>
<evidence type="ECO:0000259" key="4">
    <source>
        <dbReference type="PROSITE" id="PS51736"/>
    </source>
</evidence>
<dbReference type="CDD" id="cd03768">
    <property type="entry name" value="SR_ResInv"/>
    <property type="match status" value="1"/>
</dbReference>
<feature type="domain" description="Resolvase/invertase-type recombinase catalytic" evidence="4">
    <location>
        <begin position="1"/>
        <end position="100"/>
    </location>
</feature>
<dbReference type="InterPro" id="IPR036162">
    <property type="entry name" value="Resolvase-like_N_sf"/>
</dbReference>
<dbReference type="AlphaFoldDB" id="A0A8J3IBF9"/>
<reference evidence="5" key="1">
    <citation type="submission" date="2020-10" db="EMBL/GenBank/DDBJ databases">
        <title>Taxonomic study of unclassified bacteria belonging to the class Ktedonobacteria.</title>
        <authorList>
            <person name="Yabe S."/>
            <person name="Wang C.M."/>
            <person name="Zheng Y."/>
            <person name="Sakai Y."/>
            <person name="Cavaletti L."/>
            <person name="Monciardini P."/>
            <person name="Donadio S."/>
        </authorList>
    </citation>
    <scope>NUCLEOTIDE SEQUENCE</scope>
    <source>
        <strain evidence="5">SOSP1-1</strain>
    </source>
</reference>
<dbReference type="InterPro" id="IPR050639">
    <property type="entry name" value="SSR_resolvase"/>
</dbReference>
<keyword evidence="3" id="KW-0233">DNA recombination</keyword>
<dbReference type="InterPro" id="IPR006119">
    <property type="entry name" value="Resolv_N"/>
</dbReference>
<evidence type="ECO:0000313" key="5">
    <source>
        <dbReference type="EMBL" id="GHO48994.1"/>
    </source>
</evidence>
<dbReference type="SUPFAM" id="SSF53041">
    <property type="entry name" value="Resolvase-like"/>
    <property type="match status" value="1"/>
</dbReference>
<dbReference type="Gene3D" id="3.40.50.1390">
    <property type="entry name" value="Resolvase, N-terminal catalytic domain"/>
    <property type="match status" value="1"/>
</dbReference>
<keyword evidence="6" id="KW-1185">Reference proteome</keyword>
<dbReference type="GO" id="GO:0000150">
    <property type="term" value="F:DNA strand exchange activity"/>
    <property type="evidence" value="ECO:0007669"/>
    <property type="project" value="InterPro"/>
</dbReference>
<proteinExistence type="predicted"/>
<name>A0A8J3IBF9_9CHLR</name>
<dbReference type="GO" id="GO:0003677">
    <property type="term" value="F:DNA binding"/>
    <property type="evidence" value="ECO:0007669"/>
    <property type="project" value="UniProtKB-KW"/>
</dbReference>
<keyword evidence="1" id="KW-0229">DNA integration</keyword>
<dbReference type="GO" id="GO:0015074">
    <property type="term" value="P:DNA integration"/>
    <property type="evidence" value="ECO:0007669"/>
    <property type="project" value="UniProtKB-KW"/>
</dbReference>
<dbReference type="PROSITE" id="PS51736">
    <property type="entry name" value="RECOMBINASES_3"/>
    <property type="match status" value="1"/>
</dbReference>
<sequence>MTGVKFERQGLDEALAYVRPGDIFIVWKLDRLGRSLKDPIETLDLLQERGVDFISLTEKIDTATPGGKLIFHLMGALAEFERDLIRERTNAGLAAARARGRVGGRPRKATDGKVALAQHPYQDSKHSIAEICSMLEISRATFFRYVKGVRKAPGLQK</sequence>
<organism evidence="5 6">
    <name type="scientific">Ktedonospora formicarum</name>
    <dbReference type="NCBI Taxonomy" id="2778364"/>
    <lineage>
        <taxon>Bacteria</taxon>
        <taxon>Bacillati</taxon>
        <taxon>Chloroflexota</taxon>
        <taxon>Ktedonobacteria</taxon>
        <taxon>Ktedonobacterales</taxon>
        <taxon>Ktedonobacteraceae</taxon>
        <taxon>Ktedonospora</taxon>
    </lineage>
</organism>
<dbReference type="PANTHER" id="PTHR30461:SF2">
    <property type="entry name" value="SERINE RECOMBINASE PINE-RELATED"/>
    <property type="match status" value="1"/>
</dbReference>
<keyword evidence="2" id="KW-0238">DNA-binding</keyword>
<dbReference type="PANTHER" id="PTHR30461">
    <property type="entry name" value="DNA-INVERTASE FROM LAMBDOID PROPHAGE"/>
    <property type="match status" value="1"/>
</dbReference>
<dbReference type="PROSITE" id="PS00398">
    <property type="entry name" value="RECOMBINASES_2"/>
    <property type="match status" value="1"/>
</dbReference>
<dbReference type="Proteomes" id="UP000612362">
    <property type="component" value="Unassembled WGS sequence"/>
</dbReference>
<evidence type="ECO:0000256" key="1">
    <source>
        <dbReference type="ARBA" id="ARBA00022908"/>
    </source>
</evidence>
<dbReference type="EMBL" id="BNJF01000004">
    <property type="protein sequence ID" value="GHO48994.1"/>
    <property type="molecule type" value="Genomic_DNA"/>
</dbReference>
<protein>
    <submittedName>
        <fullName evidence="5">Resolvase</fullName>
    </submittedName>
</protein>
<evidence type="ECO:0000256" key="3">
    <source>
        <dbReference type="ARBA" id="ARBA00023172"/>
    </source>
</evidence>
<evidence type="ECO:0000256" key="2">
    <source>
        <dbReference type="ARBA" id="ARBA00023125"/>
    </source>
</evidence>
<accession>A0A8J3IBF9</accession>
<gene>
    <name evidence="5" type="ORF">KSX_71570</name>
</gene>
<dbReference type="InterPro" id="IPR006118">
    <property type="entry name" value="Recombinase_CS"/>
</dbReference>
<comment type="caution">
    <text evidence="5">The sequence shown here is derived from an EMBL/GenBank/DDBJ whole genome shotgun (WGS) entry which is preliminary data.</text>
</comment>
<evidence type="ECO:0000313" key="6">
    <source>
        <dbReference type="Proteomes" id="UP000612362"/>
    </source>
</evidence>
<dbReference type="Pfam" id="PF00239">
    <property type="entry name" value="Resolvase"/>
    <property type="match status" value="1"/>
</dbReference>